<dbReference type="GO" id="GO:0098703">
    <property type="term" value="P:calcium ion import across plasma membrane"/>
    <property type="evidence" value="ECO:0007669"/>
    <property type="project" value="TreeGrafter"/>
</dbReference>
<keyword evidence="1" id="KW-0677">Repeat</keyword>
<evidence type="ECO:0000256" key="1">
    <source>
        <dbReference type="ARBA" id="ARBA00022737"/>
    </source>
</evidence>
<evidence type="ECO:0000313" key="5">
    <source>
        <dbReference type="Proteomes" id="UP000785679"/>
    </source>
</evidence>
<organism evidence="4 5">
    <name type="scientific">Halteria grandinella</name>
    <dbReference type="NCBI Taxonomy" id="5974"/>
    <lineage>
        <taxon>Eukaryota</taxon>
        <taxon>Sar</taxon>
        <taxon>Alveolata</taxon>
        <taxon>Ciliophora</taxon>
        <taxon>Intramacronucleata</taxon>
        <taxon>Spirotrichea</taxon>
        <taxon>Stichotrichia</taxon>
        <taxon>Sporadotrichida</taxon>
        <taxon>Halteriidae</taxon>
        <taxon>Halteria</taxon>
    </lineage>
</organism>
<reference evidence="4" key="1">
    <citation type="submission" date="2019-06" db="EMBL/GenBank/DDBJ databases">
        <authorList>
            <person name="Zheng W."/>
        </authorList>
    </citation>
    <scope>NUCLEOTIDE SEQUENCE</scope>
    <source>
        <strain evidence="4">QDHG01</strain>
    </source>
</reference>
<evidence type="ECO:0008006" key="6">
    <source>
        <dbReference type="Google" id="ProtNLM"/>
    </source>
</evidence>
<dbReference type="PANTHER" id="PTHR10582">
    <property type="entry name" value="TRANSIENT RECEPTOR POTENTIAL ION CHANNEL PROTEIN"/>
    <property type="match status" value="1"/>
</dbReference>
<feature type="transmembrane region" description="Helical" evidence="3">
    <location>
        <begin position="528"/>
        <end position="548"/>
    </location>
</feature>
<dbReference type="AlphaFoldDB" id="A0A8J8TAA2"/>
<accession>A0A8J8TAA2</accession>
<feature type="region of interest" description="Disordered" evidence="2">
    <location>
        <begin position="774"/>
        <end position="802"/>
    </location>
</feature>
<dbReference type="InterPro" id="IPR024862">
    <property type="entry name" value="TRPV"/>
</dbReference>
<gene>
    <name evidence="4" type="ORF">FGO68_gene14100</name>
</gene>
<keyword evidence="3" id="KW-1133">Transmembrane helix</keyword>
<feature type="transmembrane region" description="Helical" evidence="3">
    <location>
        <begin position="626"/>
        <end position="647"/>
    </location>
</feature>
<dbReference type="GO" id="GO:0005216">
    <property type="term" value="F:monoatomic ion channel activity"/>
    <property type="evidence" value="ECO:0007669"/>
    <property type="project" value="InterPro"/>
</dbReference>
<dbReference type="Proteomes" id="UP000785679">
    <property type="component" value="Unassembled WGS sequence"/>
</dbReference>
<feature type="compositionally biased region" description="Polar residues" evidence="2">
    <location>
        <begin position="786"/>
        <end position="802"/>
    </location>
</feature>
<feature type="transmembrane region" description="Helical" evidence="3">
    <location>
        <begin position="554"/>
        <end position="574"/>
    </location>
</feature>
<protein>
    <recommendedName>
        <fullName evidence="6">Ion transport domain-containing protein</fullName>
    </recommendedName>
</protein>
<feature type="transmembrane region" description="Helical" evidence="3">
    <location>
        <begin position="659"/>
        <end position="681"/>
    </location>
</feature>
<evidence type="ECO:0000256" key="3">
    <source>
        <dbReference type="SAM" id="Phobius"/>
    </source>
</evidence>
<comment type="caution">
    <text evidence="4">The sequence shown here is derived from an EMBL/GenBank/DDBJ whole genome shotgun (WGS) entry which is preliminary data.</text>
</comment>
<dbReference type="OrthoDB" id="437584at2759"/>
<keyword evidence="5" id="KW-1185">Reference proteome</keyword>
<feature type="transmembrane region" description="Helical" evidence="3">
    <location>
        <begin position="488"/>
        <end position="507"/>
    </location>
</feature>
<evidence type="ECO:0000313" key="4">
    <source>
        <dbReference type="EMBL" id="TNV87078.1"/>
    </source>
</evidence>
<feature type="transmembrane region" description="Helical" evidence="3">
    <location>
        <begin position="459"/>
        <end position="482"/>
    </location>
</feature>
<dbReference type="GO" id="GO:0005886">
    <property type="term" value="C:plasma membrane"/>
    <property type="evidence" value="ECO:0007669"/>
    <property type="project" value="TreeGrafter"/>
</dbReference>
<keyword evidence="3" id="KW-0812">Transmembrane</keyword>
<name>A0A8J8TAA2_HALGN</name>
<keyword evidence="3" id="KW-0472">Membrane</keyword>
<dbReference type="PANTHER" id="PTHR10582:SF2">
    <property type="entry name" value="INACTIVE"/>
    <property type="match status" value="1"/>
</dbReference>
<feature type="transmembrane region" description="Helical" evidence="3">
    <location>
        <begin position="594"/>
        <end position="614"/>
    </location>
</feature>
<proteinExistence type="predicted"/>
<evidence type="ECO:0000256" key="2">
    <source>
        <dbReference type="SAM" id="MobiDB-lite"/>
    </source>
</evidence>
<dbReference type="EMBL" id="RRYP01000641">
    <property type="protein sequence ID" value="TNV87078.1"/>
    <property type="molecule type" value="Genomic_DNA"/>
</dbReference>
<sequence>MELMIELSTHFSIFIYKKDPKSTWDGGIRLKNYSEEISKESIALYLCSPNLQRILSYDYKRKLLCIKCTLEPNMKSIELPIANISDDLQYHIDFVSRFRWVSENKFLIASPWGYEKLYEIIDDANLIEIGAGQIPCFSDLSVASQIYFEQESLEIGNLKKRLIRKHQALKRLRSVIGDQDVTKIYETLFSIDYNVEGGKGKFVSDTSFSLFQWNLLDEIKLNQRQAQDLDNSILTELCLNILPGCQTLLHVLQEKPQQLLEIISRISICSDTFEMPFIKDLEGKTPLHYCVENKISTTAELLVEYLSQAPLDHHSRDIIDIIPNLISMQIPSIVKYFDARILQTEQMAQLNRGCIIHSESVDWGMVPSSIWDNSNNIQQKIFVEQGQLKRGQFETEVDLNILDLPHLHQLSHRDCNEFFKALKDIKEESVEFQLFELKSIRMLIEYHWPLTKKFTIKKLWWFFLYLLLFWIYTNFTDTLLVYEDTLSTVIWIMNLVALFLLSGYFLLNECRQISSVGASSYFKDPWNYIDFPPPLIVITIAIVSFAGIDSWEAPFKSVGSLFMWLKLLYFLRLYDSTGYLIRMIVKVIFRMKTFLLLLLITITAVADAFISIQVDDAQEYNGFFGFVWHRIKIFFAAVTQTYFLILGGDQFTVGDGFEIFATFLTIFSTLFVMIVMLNLLISIVGEIYGKVQENMINESYQEKATIISENQYLIPQEELDKISKEPNQLLLIATTKGFKMNATEVEERQDQLLQRIKKIEEILERKLPNEEMKKPVKMQMSRRTGLRSQNTSFQRSTILERQ</sequence>